<feature type="transmembrane region" description="Helical" evidence="1">
    <location>
        <begin position="68"/>
        <end position="90"/>
    </location>
</feature>
<protein>
    <submittedName>
        <fullName evidence="2">Uncharacterized protein</fullName>
    </submittedName>
</protein>
<keyword evidence="1" id="KW-0472">Membrane</keyword>
<keyword evidence="3" id="KW-1185">Reference proteome</keyword>
<dbReference type="Pfam" id="PF25637">
    <property type="entry name" value="DUF7942"/>
    <property type="match status" value="1"/>
</dbReference>
<dbReference type="AlphaFoldDB" id="A0A918F0K4"/>
<gene>
    <name evidence="2" type="ORF">GCM10010251_00100</name>
</gene>
<feature type="transmembrane region" description="Helical" evidence="1">
    <location>
        <begin position="6"/>
        <end position="27"/>
    </location>
</feature>
<keyword evidence="1" id="KW-0812">Transmembrane</keyword>
<evidence type="ECO:0000313" key="2">
    <source>
        <dbReference type="EMBL" id="GGQ90018.1"/>
    </source>
</evidence>
<feature type="transmembrane region" description="Helical" evidence="1">
    <location>
        <begin position="39"/>
        <end position="62"/>
    </location>
</feature>
<dbReference type="InterPro" id="IPR057702">
    <property type="entry name" value="DUF7942"/>
</dbReference>
<keyword evidence="1" id="KW-1133">Transmembrane helix</keyword>
<dbReference type="Proteomes" id="UP000658320">
    <property type="component" value="Unassembled WGS sequence"/>
</dbReference>
<proteinExistence type="predicted"/>
<sequence>MLTLAVNNWVSRGYLAAVVLTGGFALYEDVFVSHADASMAYVVPMLLTAPLNMLFTVALGWIPTDAPFYLGIAVGALVNAVILGGIVRAVSRRQGSSVRPATMA</sequence>
<dbReference type="EMBL" id="BMSX01000001">
    <property type="protein sequence ID" value="GGQ90018.1"/>
    <property type="molecule type" value="Genomic_DNA"/>
</dbReference>
<comment type="caution">
    <text evidence="2">The sequence shown here is derived from an EMBL/GenBank/DDBJ whole genome shotgun (WGS) entry which is preliminary data.</text>
</comment>
<reference evidence="2" key="1">
    <citation type="journal article" date="2014" name="Int. J. Syst. Evol. Microbiol.">
        <title>Complete genome sequence of Corynebacterium casei LMG S-19264T (=DSM 44701T), isolated from a smear-ripened cheese.</title>
        <authorList>
            <consortium name="US DOE Joint Genome Institute (JGI-PGF)"/>
            <person name="Walter F."/>
            <person name="Albersmeier A."/>
            <person name="Kalinowski J."/>
            <person name="Ruckert C."/>
        </authorList>
    </citation>
    <scope>NUCLEOTIDE SEQUENCE</scope>
    <source>
        <strain evidence="2">JCM 4346</strain>
    </source>
</reference>
<evidence type="ECO:0000313" key="3">
    <source>
        <dbReference type="Proteomes" id="UP000658320"/>
    </source>
</evidence>
<dbReference type="NCBIfam" id="NF046119">
    <property type="entry name" value="memb_SCO4225"/>
    <property type="match status" value="1"/>
</dbReference>
<organism evidence="2 3">
    <name type="scientific">Streptomyces aurantiogriseus</name>
    <dbReference type="NCBI Taxonomy" id="66870"/>
    <lineage>
        <taxon>Bacteria</taxon>
        <taxon>Bacillati</taxon>
        <taxon>Actinomycetota</taxon>
        <taxon>Actinomycetes</taxon>
        <taxon>Kitasatosporales</taxon>
        <taxon>Streptomycetaceae</taxon>
        <taxon>Streptomyces</taxon>
    </lineage>
</organism>
<name>A0A918F0K4_9ACTN</name>
<reference evidence="2" key="2">
    <citation type="submission" date="2020-09" db="EMBL/GenBank/DDBJ databases">
        <authorList>
            <person name="Sun Q."/>
            <person name="Ohkuma M."/>
        </authorList>
    </citation>
    <scope>NUCLEOTIDE SEQUENCE</scope>
    <source>
        <strain evidence="2">JCM 4346</strain>
    </source>
</reference>
<evidence type="ECO:0000256" key="1">
    <source>
        <dbReference type="SAM" id="Phobius"/>
    </source>
</evidence>
<accession>A0A918F0K4</accession>